<dbReference type="InterPro" id="IPR036249">
    <property type="entry name" value="Thioredoxin-like_sf"/>
</dbReference>
<dbReference type="AlphaFoldDB" id="A0A1E4SS69"/>
<feature type="repeat" description="Solcar" evidence="10">
    <location>
        <begin position="156"/>
        <end position="257"/>
    </location>
</feature>
<feature type="domain" description="Thioredoxin" evidence="12">
    <location>
        <begin position="374"/>
        <end position="516"/>
    </location>
</feature>
<feature type="repeat" description="Solcar" evidence="10">
    <location>
        <begin position="272"/>
        <end position="357"/>
    </location>
</feature>
<evidence type="ECO:0000256" key="3">
    <source>
        <dbReference type="ARBA" id="ARBA00006375"/>
    </source>
</evidence>
<reference evidence="14" key="1">
    <citation type="submission" date="2016-05" db="EMBL/GenBank/DDBJ databases">
        <title>Comparative genomics of biotechnologically important yeasts.</title>
        <authorList>
            <consortium name="DOE Joint Genome Institute"/>
            <person name="Riley R."/>
            <person name="Haridas S."/>
            <person name="Wolfe K.H."/>
            <person name="Lopes M.R."/>
            <person name="Hittinger C.T."/>
            <person name="Goker M."/>
            <person name="Salamov A."/>
            <person name="Wisecaver J."/>
            <person name="Long T.M."/>
            <person name="Aerts A.L."/>
            <person name="Barry K."/>
            <person name="Choi C."/>
            <person name="Clum A."/>
            <person name="Coughlan A.Y."/>
            <person name="Deshpande S."/>
            <person name="Douglass A.P."/>
            <person name="Hanson S.J."/>
            <person name="Klenk H.-P."/>
            <person name="Labutti K."/>
            <person name="Lapidus A."/>
            <person name="Lindquist E."/>
            <person name="Lipzen A."/>
            <person name="Meier-Kolthoff J.P."/>
            <person name="Ohm R.A."/>
            <person name="Otillar R.P."/>
            <person name="Pangilinan J."/>
            <person name="Peng Y."/>
            <person name="Rokas A."/>
            <person name="Rosa C.A."/>
            <person name="Scheuner C."/>
            <person name="Sibirny A.A."/>
            <person name="Slot J.C."/>
            <person name="Stielow J.B."/>
            <person name="Sun H."/>
            <person name="Kurtzman C.P."/>
            <person name="Blackwell M."/>
            <person name="Grigoriev I.V."/>
            <person name="Jeffries T.W."/>
        </authorList>
    </citation>
    <scope>NUCLEOTIDE SEQUENCE [LARGE SCALE GENOMIC DNA]</scope>
    <source>
        <strain evidence="14">NRRL Y-17324</strain>
    </source>
</reference>
<dbReference type="Gene3D" id="1.50.40.10">
    <property type="entry name" value="Mitochondrial carrier domain"/>
    <property type="match status" value="1"/>
</dbReference>
<keyword evidence="14" id="KW-1185">Reference proteome</keyword>
<gene>
    <name evidence="13" type="ORF">CANTADRAFT_4367</name>
</gene>
<evidence type="ECO:0000256" key="9">
    <source>
        <dbReference type="ARBA" id="ARBA00023136"/>
    </source>
</evidence>
<dbReference type="SUPFAM" id="SSF103506">
    <property type="entry name" value="Mitochondrial carrier"/>
    <property type="match status" value="1"/>
</dbReference>
<evidence type="ECO:0000256" key="7">
    <source>
        <dbReference type="ARBA" id="ARBA00022737"/>
    </source>
</evidence>
<dbReference type="PROSITE" id="PS51352">
    <property type="entry name" value="THIOREDOXIN_2"/>
    <property type="match status" value="1"/>
</dbReference>
<dbReference type="PANTHER" id="PTHR45683">
    <property type="entry name" value="MITOCHONDRIAL NICOTINAMIDE ADENINE DINUCLEOTIDE TRANSPORTER 1-RELATED-RELATED"/>
    <property type="match status" value="1"/>
</dbReference>
<dbReference type="Proteomes" id="UP000094285">
    <property type="component" value="Unassembled WGS sequence"/>
</dbReference>
<evidence type="ECO:0000256" key="8">
    <source>
        <dbReference type="ARBA" id="ARBA00022989"/>
    </source>
</evidence>
<dbReference type="GO" id="GO:0016020">
    <property type="term" value="C:membrane"/>
    <property type="evidence" value="ECO:0007669"/>
    <property type="project" value="UniProtKB-SubCell"/>
</dbReference>
<protein>
    <recommendedName>
        <fullName evidence="4">Mitochondrial thiamine pyrophosphate carrier 1</fullName>
    </recommendedName>
</protein>
<evidence type="ECO:0000313" key="14">
    <source>
        <dbReference type="Proteomes" id="UP000094285"/>
    </source>
</evidence>
<dbReference type="InterPro" id="IPR013766">
    <property type="entry name" value="Thioredoxin_domain"/>
</dbReference>
<dbReference type="Gene3D" id="3.40.30.10">
    <property type="entry name" value="Glutaredoxin"/>
    <property type="match status" value="2"/>
</dbReference>
<proteinExistence type="inferred from homology"/>
<dbReference type="OrthoDB" id="72053at2759"/>
<evidence type="ECO:0000256" key="6">
    <source>
        <dbReference type="ARBA" id="ARBA00022692"/>
    </source>
</evidence>
<accession>A0A1E4SS69</accession>
<dbReference type="PROSITE" id="PS50920">
    <property type="entry name" value="SOLCAR"/>
    <property type="match status" value="3"/>
</dbReference>
<dbReference type="InterPro" id="IPR044712">
    <property type="entry name" value="SLC25A32-like"/>
</dbReference>
<keyword evidence="5" id="KW-0813">Transport</keyword>
<keyword evidence="9 10" id="KW-0472">Membrane</keyword>
<dbReference type="CDD" id="cd02961">
    <property type="entry name" value="PDI_a_family"/>
    <property type="match status" value="1"/>
</dbReference>
<organism evidence="13 14">
    <name type="scientific">Suhomyces tanzawaensis NRRL Y-17324</name>
    <dbReference type="NCBI Taxonomy" id="984487"/>
    <lineage>
        <taxon>Eukaryota</taxon>
        <taxon>Fungi</taxon>
        <taxon>Dikarya</taxon>
        <taxon>Ascomycota</taxon>
        <taxon>Saccharomycotina</taxon>
        <taxon>Pichiomycetes</taxon>
        <taxon>Debaryomycetaceae</taxon>
        <taxon>Suhomyces</taxon>
    </lineage>
</organism>
<evidence type="ECO:0000256" key="10">
    <source>
        <dbReference type="PROSITE-ProRule" id="PRU00282"/>
    </source>
</evidence>
<dbReference type="EMBL" id="KV453909">
    <property type="protein sequence ID" value="ODV82360.1"/>
    <property type="molecule type" value="Genomic_DNA"/>
</dbReference>
<dbReference type="GeneID" id="30983131"/>
<keyword evidence="8 11" id="KW-1133">Transmembrane helix</keyword>
<evidence type="ECO:0000313" key="13">
    <source>
        <dbReference type="EMBL" id="ODV82360.1"/>
    </source>
</evidence>
<name>A0A1E4SS69_9ASCO</name>
<dbReference type="SUPFAM" id="SSF52833">
    <property type="entry name" value="Thioredoxin-like"/>
    <property type="match status" value="1"/>
</dbReference>
<evidence type="ECO:0000259" key="12">
    <source>
        <dbReference type="PROSITE" id="PS51352"/>
    </source>
</evidence>
<dbReference type="Pfam" id="PF00085">
    <property type="entry name" value="Thioredoxin"/>
    <property type="match status" value="1"/>
</dbReference>
<dbReference type="Pfam" id="PF00153">
    <property type="entry name" value="Mito_carr"/>
    <property type="match status" value="3"/>
</dbReference>
<dbReference type="FunFam" id="1.50.40.10:FF:000075">
    <property type="entry name" value="Nicotinamide adenine dinucleotide transporter 2, mitochondrial"/>
    <property type="match status" value="1"/>
</dbReference>
<dbReference type="InterPro" id="IPR023395">
    <property type="entry name" value="MCP_dom_sf"/>
</dbReference>
<dbReference type="GO" id="GO:0006862">
    <property type="term" value="P:nucleotide transport"/>
    <property type="evidence" value="ECO:0007669"/>
    <property type="project" value="InterPro"/>
</dbReference>
<keyword evidence="6 10" id="KW-0812">Transmembrane</keyword>
<dbReference type="RefSeq" id="XP_020067482.1">
    <property type="nucleotide sequence ID" value="XM_020208995.1"/>
</dbReference>
<feature type="repeat" description="Solcar" evidence="10">
    <location>
        <begin position="49"/>
        <end position="143"/>
    </location>
</feature>
<evidence type="ECO:0000256" key="1">
    <source>
        <dbReference type="ARBA" id="ARBA00002238"/>
    </source>
</evidence>
<comment type="similarity">
    <text evidence="3">Belongs to the mitochondrial carrier (TC 2.A.29) family.</text>
</comment>
<evidence type="ECO:0000256" key="5">
    <source>
        <dbReference type="ARBA" id="ARBA00022448"/>
    </source>
</evidence>
<evidence type="ECO:0000256" key="4">
    <source>
        <dbReference type="ARBA" id="ARBA00021935"/>
    </source>
</evidence>
<evidence type="ECO:0000256" key="11">
    <source>
        <dbReference type="SAM" id="Phobius"/>
    </source>
</evidence>
<comment type="subcellular location">
    <subcellularLocation>
        <location evidence="2">Membrane</location>
        <topology evidence="2">Multi-pass membrane protein</topology>
    </subcellularLocation>
</comment>
<evidence type="ECO:0000256" key="2">
    <source>
        <dbReference type="ARBA" id="ARBA00004141"/>
    </source>
</evidence>
<feature type="transmembrane region" description="Helical" evidence="11">
    <location>
        <begin position="1030"/>
        <end position="1047"/>
    </location>
</feature>
<comment type="function">
    <text evidence="1">Mitochondrial transporter that mediates uptake of thiamine pyrophosphate (ThPP) into mitochondria.</text>
</comment>
<sequence length="1069" mass="121700">MTDPRDKDFSDVVHGEDLEFRESVEPNFPIRHKLSALSMPPPQLLLNLLEYQLVTLAGAASGFAAGVAVCPLDVVKTRLQAQGAFLPGKSQINVKYKGFVGAFKTILHEEGIRGLYRGLVPITIGYLPTWTIYFTIYERAKAIYPDILARNFNIHTDAVNHFLSAITAGTASSIAANPIWVVKTRLMIQTGANQTIYGNTSPQTKPERTYYKGTLHAFKTMYKEEGLGVFYKGLVPSLFGLAHVGIHFPVYEKLKLALHCEPTPESKGLLWRLILASSISKMIASTITYPHEILRTRMQIQGSHEDRNKRVSMVSTIKRIYRKEGLKGFYAGYVINLARTVPASAVTLVSFEYFKTYLLELTEGPLHNRDLATGEIGTGNPEQYEEDEPSPVADVDVELPALLTEDDFDTSTKEQLSFVEFYSPYCSHCKEFFPTWEKTYKEFHKELKKLKIQMRQVNCVESGDLCNREDIDAYPNLRIYSPNKGEVEGLKFVESFPRTVVRTPDNLKKFMKNAVAEYDSGAIDLPSSSKLLDTDEILKVVAGDISEAHFVMFYPATAKQIAETEATSKNMFDSPCIDCMEMKQTWDKLSNRILATVKSGHVACYDNPTICKELGFKSLSDPGARGSRYKIPRFVMFLPNETGIVRMDYNGKPILSELKAFSDRLYENSQYERITSRGLSEVMDFRMHLPSSPLSQYYPLPSKVSVVFFFDIDTVTEEDRAILPYLLDVVTKSPFNVHLYTAKHVKIPRDIQEQSESLIDYINYDSSARYSYDRAMFLSSALTSKPTIYIFRDYALFTSTFQTFAPEDLRDYKKVEEFVVKNQFPLYGELTPELLPHYFNTDPSQKSDKVVVTFIESTDAKLTNDHLYNISLAAHEYYYNRRAYHYGSIVDQRADKANRVKQLEEANADSAKIIKEMSKEIPHFFEQSEVLFTFVDVTRKDEFKQVNGWDINIDDYQVGDTIILSKDNRYFWDQNIKGHKLRNDPHAMKPVLMSFLDPKFAVGSKISRQLVGSPYGGVLSFMDYVHDRGFLGYVGFIGAIYVCLTFAKKFQRRRHRGSGGILGNLEKKD</sequence>
<dbReference type="GO" id="GO:0055085">
    <property type="term" value="P:transmembrane transport"/>
    <property type="evidence" value="ECO:0007669"/>
    <property type="project" value="InterPro"/>
</dbReference>
<keyword evidence="7" id="KW-0677">Repeat</keyword>
<dbReference type="InterPro" id="IPR018108">
    <property type="entry name" value="MCP_transmembrane"/>
</dbReference>